<reference evidence="1 2" key="1">
    <citation type="submission" date="2015-02" db="EMBL/GenBank/DDBJ databases">
        <title>Single-cell genomics of uncultivated deep-branching MTB reveals a conserved set of magnetosome genes.</title>
        <authorList>
            <person name="Kolinko S."/>
            <person name="Richter M."/>
            <person name="Glockner F.O."/>
            <person name="Brachmann A."/>
            <person name="Schuler D."/>
        </authorList>
    </citation>
    <scope>NUCLEOTIDE SEQUENCE [LARGE SCALE GENOMIC DNA]</scope>
    <source>
        <strain evidence="1">TM-1</strain>
    </source>
</reference>
<organism evidence="1 2">
    <name type="scientific">Candidatus Magnetobacterium bavaricum</name>
    <dbReference type="NCBI Taxonomy" id="29290"/>
    <lineage>
        <taxon>Bacteria</taxon>
        <taxon>Pseudomonadati</taxon>
        <taxon>Nitrospirota</taxon>
        <taxon>Thermodesulfovibrionia</taxon>
        <taxon>Thermodesulfovibrionales</taxon>
        <taxon>Candidatus Magnetobacteriaceae</taxon>
        <taxon>Candidatus Magnetobacterium</taxon>
    </lineage>
</organism>
<gene>
    <name evidence="1" type="ORF">MBAV_003576</name>
</gene>
<proteinExistence type="predicted"/>
<dbReference type="EMBL" id="LACI01001564">
    <property type="protein sequence ID" value="KJU84228.1"/>
    <property type="molecule type" value="Genomic_DNA"/>
</dbReference>
<dbReference type="Proteomes" id="UP000033423">
    <property type="component" value="Unassembled WGS sequence"/>
</dbReference>
<dbReference type="AlphaFoldDB" id="A0A0F3GU31"/>
<keyword evidence="2" id="KW-1185">Reference proteome</keyword>
<comment type="caution">
    <text evidence="1">The sequence shown here is derived from an EMBL/GenBank/DDBJ whole genome shotgun (WGS) entry which is preliminary data.</text>
</comment>
<sequence length="65" mass="7001">MLSQEPGHVFCYRGIGCVVQAEFLESGGAALYRRVGEIAHGEEAIHEGLLYLLSLEGCLYGSAND</sequence>
<protein>
    <submittedName>
        <fullName evidence="1">Uncharacterized protein</fullName>
    </submittedName>
</protein>
<evidence type="ECO:0000313" key="1">
    <source>
        <dbReference type="EMBL" id="KJU84228.1"/>
    </source>
</evidence>
<accession>A0A0F3GU31</accession>
<name>A0A0F3GU31_9BACT</name>
<evidence type="ECO:0000313" key="2">
    <source>
        <dbReference type="Proteomes" id="UP000033423"/>
    </source>
</evidence>